<accession>A0A6G4XNU7</accession>
<comment type="caution">
    <text evidence="3">The sequence shown here is derived from an EMBL/GenBank/DDBJ whole genome shotgun (WGS) entry which is preliminary data.</text>
</comment>
<protein>
    <submittedName>
        <fullName evidence="3">Uncharacterized protein</fullName>
    </submittedName>
</protein>
<dbReference type="EMBL" id="JAAKZW010000138">
    <property type="protein sequence ID" value="NGO79225.1"/>
    <property type="molecule type" value="Genomic_DNA"/>
</dbReference>
<dbReference type="Proteomes" id="UP000481109">
    <property type="component" value="Unassembled WGS sequence"/>
</dbReference>
<keyword evidence="2" id="KW-0732">Signal</keyword>
<reference evidence="3 4" key="1">
    <citation type="submission" date="2020-02" db="EMBL/GenBank/DDBJ databases">
        <title>Whole-genome analyses of novel actinobacteria.</title>
        <authorList>
            <person name="Sahin N."/>
            <person name="Tokatli A."/>
        </authorList>
    </citation>
    <scope>NUCLEOTIDE SEQUENCE [LARGE SCALE GENOMIC DNA]</scope>
    <source>
        <strain evidence="3 4">YC504</strain>
    </source>
</reference>
<name>A0A6G4XNU7_9ACTN</name>
<feature type="region of interest" description="Disordered" evidence="1">
    <location>
        <begin position="319"/>
        <end position="339"/>
    </location>
</feature>
<proteinExistence type="predicted"/>
<organism evidence="3 4">
    <name type="scientific">Streptomyces mesophilus</name>
    <dbReference type="NCBI Taxonomy" id="1775132"/>
    <lineage>
        <taxon>Bacteria</taxon>
        <taxon>Bacillati</taxon>
        <taxon>Actinomycetota</taxon>
        <taxon>Actinomycetes</taxon>
        <taxon>Kitasatosporales</taxon>
        <taxon>Streptomycetaceae</taxon>
        <taxon>Streptomyces</taxon>
    </lineage>
</organism>
<dbReference type="RefSeq" id="WP_165334671.1">
    <property type="nucleotide sequence ID" value="NZ_JAAKZW010000138.1"/>
</dbReference>
<dbReference type="AlphaFoldDB" id="A0A6G4XNU7"/>
<evidence type="ECO:0000313" key="3">
    <source>
        <dbReference type="EMBL" id="NGO79225.1"/>
    </source>
</evidence>
<feature type="signal peptide" evidence="2">
    <location>
        <begin position="1"/>
        <end position="28"/>
    </location>
</feature>
<gene>
    <name evidence="3" type="ORF">G6045_26755</name>
</gene>
<feature type="region of interest" description="Disordered" evidence="1">
    <location>
        <begin position="32"/>
        <end position="67"/>
    </location>
</feature>
<evidence type="ECO:0000256" key="2">
    <source>
        <dbReference type="SAM" id="SignalP"/>
    </source>
</evidence>
<keyword evidence="4" id="KW-1185">Reference proteome</keyword>
<evidence type="ECO:0000256" key="1">
    <source>
        <dbReference type="SAM" id="MobiDB-lite"/>
    </source>
</evidence>
<sequence>MPPSTRTSRPRTAVVATVALTLSLSALASGAYATGLQPPPFPPPGGIEVNEDGQPQGEGNVPVPEKPEVPELIEPELPDTPELPALPDYPGYKEAEGMFSGIADMVHGALDLGFSFFKPPSTRNAPPPPPQQPLPATHWGTVADDDTPAQADAWTLRVRGGNAHGDARLTEAHLPALPHAPAAVSGAAKPLELGKKYSFGSLHRLSTRTWLKDGSVHAEAKLGRAELGMPYLKAAGKAADTKRLPVLLELRDAVTTAVGHAERPAEFRTEIKGGRAMSFGRELLRFDGPLKPNTSVRIPADKKLPPWGLITFNEQITTDAQGHPTAGKDGRYAPEPQATSGFANTAHVTLLFPVALDMTVGHAAVLHRGTGGTDKADASGGDAQ</sequence>
<evidence type="ECO:0000313" key="4">
    <source>
        <dbReference type="Proteomes" id="UP000481109"/>
    </source>
</evidence>
<feature type="chain" id="PRO_5039653182" evidence="2">
    <location>
        <begin position="29"/>
        <end position="384"/>
    </location>
</feature>